<accession>A0A1F6BEK2</accession>
<organism evidence="1 2">
    <name type="scientific">Candidatus Gottesmanbacteria bacterium RIFCSPLOWO2_01_FULL_42_22</name>
    <dbReference type="NCBI Taxonomy" id="1798391"/>
    <lineage>
        <taxon>Bacteria</taxon>
        <taxon>Candidatus Gottesmaniibacteriota</taxon>
    </lineage>
</organism>
<reference evidence="1 2" key="1">
    <citation type="journal article" date="2016" name="Nat. Commun.">
        <title>Thousands of microbial genomes shed light on interconnected biogeochemical processes in an aquifer system.</title>
        <authorList>
            <person name="Anantharaman K."/>
            <person name="Brown C.T."/>
            <person name="Hug L.A."/>
            <person name="Sharon I."/>
            <person name="Castelle C.J."/>
            <person name="Probst A.J."/>
            <person name="Thomas B.C."/>
            <person name="Singh A."/>
            <person name="Wilkins M.J."/>
            <person name="Karaoz U."/>
            <person name="Brodie E.L."/>
            <person name="Williams K.H."/>
            <person name="Hubbard S.S."/>
            <person name="Banfield J.F."/>
        </authorList>
    </citation>
    <scope>NUCLEOTIDE SEQUENCE [LARGE SCALE GENOMIC DNA]</scope>
</reference>
<evidence type="ECO:0000313" key="2">
    <source>
        <dbReference type="Proteomes" id="UP000176228"/>
    </source>
</evidence>
<comment type="caution">
    <text evidence="1">The sequence shown here is derived from an EMBL/GenBank/DDBJ whole genome shotgun (WGS) entry which is preliminary data.</text>
</comment>
<sequence length="75" mass="8806">MTAKTGSWPIGWPYWSLRNLFNEHLAHFENGRFVSNLREFADPQQLEKGVIQISPKIPFERVILPEVRAMIGYNY</sequence>
<proteinExistence type="predicted"/>
<dbReference type="Proteomes" id="UP000176228">
    <property type="component" value="Unassembled WGS sequence"/>
</dbReference>
<dbReference type="STRING" id="1798391.A2968_04570"/>
<protein>
    <submittedName>
        <fullName evidence="1">Uncharacterized protein</fullName>
    </submittedName>
</protein>
<dbReference type="AlphaFoldDB" id="A0A1F6BEK2"/>
<gene>
    <name evidence="1" type="ORF">A2968_04570</name>
</gene>
<name>A0A1F6BEK2_9BACT</name>
<dbReference type="EMBL" id="MFJU01000027">
    <property type="protein sequence ID" value="OGG35355.1"/>
    <property type="molecule type" value="Genomic_DNA"/>
</dbReference>
<evidence type="ECO:0000313" key="1">
    <source>
        <dbReference type="EMBL" id="OGG35355.1"/>
    </source>
</evidence>